<evidence type="ECO:0000256" key="6">
    <source>
        <dbReference type="ARBA" id="ARBA00023152"/>
    </source>
</evidence>
<dbReference type="EC" id="2.7.1.146" evidence="7"/>
<organism evidence="7 8">
    <name type="scientific">Kineosporia succinea</name>
    <dbReference type="NCBI Taxonomy" id="84632"/>
    <lineage>
        <taxon>Bacteria</taxon>
        <taxon>Bacillati</taxon>
        <taxon>Actinomycetota</taxon>
        <taxon>Actinomycetes</taxon>
        <taxon>Kineosporiales</taxon>
        <taxon>Kineosporiaceae</taxon>
        <taxon>Kineosporia</taxon>
    </lineage>
</organism>
<dbReference type="EMBL" id="JAUSQZ010000001">
    <property type="protein sequence ID" value="MDP9829979.1"/>
    <property type="molecule type" value="Genomic_DNA"/>
</dbReference>
<evidence type="ECO:0000256" key="2">
    <source>
        <dbReference type="ARBA" id="ARBA00022679"/>
    </source>
</evidence>
<keyword evidence="2 7" id="KW-0808">Transferase</keyword>
<keyword evidence="4" id="KW-0418">Kinase</keyword>
<dbReference type="RefSeq" id="WP_307248718.1">
    <property type="nucleotide sequence ID" value="NZ_JAUSQZ010000001.1"/>
</dbReference>
<keyword evidence="1" id="KW-0963">Cytoplasm</keyword>
<dbReference type="PANTHER" id="PTHR21208:SF1">
    <property type="entry name" value="ADP-DEPENDENT GLUCOKINASE"/>
    <property type="match status" value="1"/>
</dbReference>
<sequence>MTSRVVLGLGGCVDYEVRLTSVGLERLVVTHGITAGDLSLRPSVIEDERGLVVSVLTYLREGRGGEHFVASAAVLEEFAARFPREIALGGTSVRAGFTLDRLGLASTLHLVTLNEHFRRLLPARVDYVSSSSQDSVYPHLITQFDAGLRVRVGDVEVVAPSANRLIYVNDPANEELVLAGELGALLGQSRLFLVSGFNAMRSAALLAERLADLRQHLVQLPREAFVYYEDAAFHEPEFRAAVRESVLERVDVYGLNEDEMQHYLGRPVDLLSAPEVCAALRELHALIPAPVLVVHTKFWSAAVGVSAPSYRQALDAGMLMASVRYVHGDSFTDEQMDAVAGLPRRAESVSFVGELEATAALSGAVVRARPGWVLDVDVPTTVGLGDTFVGGFLSAVLRERAEQWTS</sequence>
<dbReference type="SUPFAM" id="SSF53613">
    <property type="entry name" value="Ribokinase-like"/>
    <property type="match status" value="1"/>
</dbReference>
<dbReference type="InterPro" id="IPR007666">
    <property type="entry name" value="ADP_PFK/GK"/>
</dbReference>
<comment type="caution">
    <text evidence="7">The sequence shown here is derived from an EMBL/GenBank/DDBJ whole genome shotgun (WGS) entry which is preliminary data.</text>
</comment>
<proteinExistence type="predicted"/>
<accession>A0ABT9PC51</accession>
<keyword evidence="5" id="KW-0460">Magnesium</keyword>
<protein>
    <submittedName>
        <fullName evidence="7">ADP-dependent phosphofructokinase/glucokinase</fullName>
        <ecNumber evidence="7">2.7.1.146</ecNumber>
        <ecNumber evidence="7">2.7.1.147</ecNumber>
    </submittedName>
</protein>
<dbReference type="GO" id="GO:0043843">
    <property type="term" value="F:ADP-specific glucokinase activity"/>
    <property type="evidence" value="ECO:0007669"/>
    <property type="project" value="UniProtKB-EC"/>
</dbReference>
<dbReference type="PROSITE" id="PS51255">
    <property type="entry name" value="ADPK"/>
    <property type="match status" value="1"/>
</dbReference>
<keyword evidence="3" id="KW-0479">Metal-binding</keyword>
<evidence type="ECO:0000256" key="1">
    <source>
        <dbReference type="ARBA" id="ARBA00022490"/>
    </source>
</evidence>
<evidence type="ECO:0000256" key="4">
    <source>
        <dbReference type="ARBA" id="ARBA00022777"/>
    </source>
</evidence>
<dbReference type="Pfam" id="PF04587">
    <property type="entry name" value="ADP_PFK_GK"/>
    <property type="match status" value="1"/>
</dbReference>
<name>A0ABT9PC51_9ACTN</name>
<keyword evidence="8" id="KW-1185">Reference proteome</keyword>
<dbReference type="PANTHER" id="PTHR21208">
    <property type="entry name" value="ADP-DEPENDENT GLUCOKINASE"/>
    <property type="match status" value="1"/>
</dbReference>
<evidence type="ECO:0000313" key="7">
    <source>
        <dbReference type="EMBL" id="MDP9829979.1"/>
    </source>
</evidence>
<dbReference type="EC" id="2.7.1.147" evidence="7"/>
<evidence type="ECO:0000256" key="3">
    <source>
        <dbReference type="ARBA" id="ARBA00022723"/>
    </source>
</evidence>
<dbReference type="Proteomes" id="UP001235712">
    <property type="component" value="Unassembled WGS sequence"/>
</dbReference>
<gene>
    <name evidence="7" type="ORF">J2S57_005728</name>
</gene>
<reference evidence="7 8" key="1">
    <citation type="submission" date="2023-07" db="EMBL/GenBank/DDBJ databases">
        <title>Sequencing the genomes of 1000 actinobacteria strains.</title>
        <authorList>
            <person name="Klenk H.-P."/>
        </authorList>
    </citation>
    <scope>NUCLEOTIDE SEQUENCE [LARGE SCALE GENOMIC DNA]</scope>
    <source>
        <strain evidence="7 8">DSM 44388</strain>
    </source>
</reference>
<dbReference type="Gene3D" id="3.40.1190.20">
    <property type="match status" value="1"/>
</dbReference>
<evidence type="ECO:0000256" key="5">
    <source>
        <dbReference type="ARBA" id="ARBA00022842"/>
    </source>
</evidence>
<keyword evidence="6" id="KW-0324">Glycolysis</keyword>
<dbReference type="GO" id="GO:0043844">
    <property type="term" value="F:ADP-specific phosphofructokinase activity"/>
    <property type="evidence" value="ECO:0007669"/>
    <property type="project" value="UniProtKB-EC"/>
</dbReference>
<dbReference type="InterPro" id="IPR029056">
    <property type="entry name" value="Ribokinase-like"/>
</dbReference>
<evidence type="ECO:0000313" key="8">
    <source>
        <dbReference type="Proteomes" id="UP001235712"/>
    </source>
</evidence>